<keyword evidence="4" id="KW-1185">Reference proteome</keyword>
<dbReference type="Proteomes" id="UP000297447">
    <property type="component" value="Unassembled WGS sequence"/>
</dbReference>
<reference evidence="3 4" key="1">
    <citation type="submission" date="2019-03" db="EMBL/GenBank/DDBJ databases">
        <title>Genomics of glacier-inhabiting Cryobacterium strains.</title>
        <authorList>
            <person name="Liu Q."/>
            <person name="Xin Y.-H."/>
        </authorList>
    </citation>
    <scope>NUCLEOTIDE SEQUENCE [LARGE SCALE GENOMIC DNA]</scope>
    <source>
        <strain evidence="3 4">Hh14</strain>
    </source>
</reference>
<evidence type="ECO:0000259" key="2">
    <source>
        <dbReference type="SMART" id="SM00507"/>
    </source>
</evidence>
<dbReference type="InterPro" id="IPR003615">
    <property type="entry name" value="HNH_nuc"/>
</dbReference>
<dbReference type="OrthoDB" id="5177627at2"/>
<evidence type="ECO:0000313" key="3">
    <source>
        <dbReference type="EMBL" id="TFD54047.1"/>
    </source>
</evidence>
<evidence type="ECO:0000313" key="4">
    <source>
        <dbReference type="Proteomes" id="UP000297447"/>
    </source>
</evidence>
<accession>A0A4R9A8Q5</accession>
<evidence type="ECO:0000256" key="1">
    <source>
        <dbReference type="SAM" id="MobiDB-lite"/>
    </source>
</evidence>
<keyword evidence="3" id="KW-0378">Hydrolase</keyword>
<dbReference type="Pfam" id="PF02720">
    <property type="entry name" value="DUF222"/>
    <property type="match status" value="1"/>
</dbReference>
<feature type="compositionally biased region" description="Low complexity" evidence="1">
    <location>
        <begin position="264"/>
        <end position="276"/>
    </location>
</feature>
<keyword evidence="3" id="KW-0540">Nuclease</keyword>
<dbReference type="SMART" id="SM00507">
    <property type="entry name" value="HNHc"/>
    <property type="match status" value="1"/>
</dbReference>
<keyword evidence="3" id="KW-0255">Endonuclease</keyword>
<feature type="region of interest" description="Disordered" evidence="1">
    <location>
        <begin position="264"/>
        <end position="302"/>
    </location>
</feature>
<proteinExistence type="predicted"/>
<dbReference type="AlphaFoldDB" id="A0A4R9A8Q5"/>
<organism evidence="3 4">
    <name type="scientific">Cryobacterium frigoriphilum</name>
    <dbReference type="NCBI Taxonomy" id="1259150"/>
    <lineage>
        <taxon>Bacteria</taxon>
        <taxon>Bacillati</taxon>
        <taxon>Actinomycetota</taxon>
        <taxon>Actinomycetes</taxon>
        <taxon>Micrococcales</taxon>
        <taxon>Microbacteriaceae</taxon>
        <taxon>Cryobacterium</taxon>
    </lineage>
</organism>
<feature type="domain" description="HNH nuclease" evidence="2">
    <location>
        <begin position="412"/>
        <end position="464"/>
    </location>
</feature>
<dbReference type="Gene3D" id="1.10.30.50">
    <property type="match status" value="1"/>
</dbReference>
<feature type="region of interest" description="Disordered" evidence="1">
    <location>
        <begin position="488"/>
        <end position="511"/>
    </location>
</feature>
<gene>
    <name evidence="3" type="ORF">E3T55_05040</name>
</gene>
<dbReference type="InterPro" id="IPR003870">
    <property type="entry name" value="DUF222"/>
</dbReference>
<dbReference type="RefSeq" id="WP_134518471.1">
    <property type="nucleotide sequence ID" value="NZ_SOHE01000018.1"/>
</dbReference>
<dbReference type="GO" id="GO:0004519">
    <property type="term" value="F:endonuclease activity"/>
    <property type="evidence" value="ECO:0007669"/>
    <property type="project" value="UniProtKB-KW"/>
</dbReference>
<name>A0A4R9A8Q5_9MICO</name>
<dbReference type="EMBL" id="SOHE01000018">
    <property type="protein sequence ID" value="TFD54047.1"/>
    <property type="molecule type" value="Genomic_DNA"/>
</dbReference>
<protein>
    <submittedName>
        <fullName evidence="3">HNH endonuclease</fullName>
    </submittedName>
</protein>
<sequence length="511" mass="53638">MSLTLPSDTDSDHEAVEALAEIQERLAEVLAGLTLSRPSDMAAVGVLGGLEGLGRLVDAARVISAHDVAGRAAIDFGSGSLIKKLGCRNTVDVITAVTRVSVREAKRRLALGAFTRVRAGVGATLPALYPVVGAALAAGEIGVDAAEVIVNGLDVVSRRAEQSKLEAAEQALVTVATGAQMLDSDGDPCPGLALPPDNLRVLVAAWQARLDPNGIAPTDRAREAKSSIGFGLLRDGLYPLIGGMTPLDRGIMEKFWAAHFATSSPTFTPTESTEGADGADGADGAEGADGVEGAEGEGSDEEARQIVCVDTRPAGEKRADIVRALFVAGARDPGAPSIGGAAPTVMVHVNAADLEAGRGVGWIDGLDAPLSLKTVTDLMKVSSVEPVVFDTNGRIVQVGSVQNRRKRLFDHLQRRAITARDGGCVILGCTVPAYYCELNHVVPYSEGGDTVISNGCAVCWWHHQSLDNIGGWRIRMINGRPQVKAPHWLDPTDSWRAPQKHRATTPTTTRD</sequence>
<dbReference type="CDD" id="cd00085">
    <property type="entry name" value="HNHc"/>
    <property type="match status" value="1"/>
</dbReference>
<comment type="caution">
    <text evidence="3">The sequence shown here is derived from an EMBL/GenBank/DDBJ whole genome shotgun (WGS) entry which is preliminary data.</text>
</comment>